<feature type="domain" description="Response regulatory" evidence="14">
    <location>
        <begin position="587"/>
        <end position="697"/>
    </location>
</feature>
<evidence type="ECO:0000313" key="16">
    <source>
        <dbReference type="EMBL" id="PCH58996.1"/>
    </source>
</evidence>
<evidence type="ECO:0000256" key="1">
    <source>
        <dbReference type="ARBA" id="ARBA00000085"/>
    </source>
</evidence>
<evidence type="ECO:0000256" key="5">
    <source>
        <dbReference type="ARBA" id="ARBA00022679"/>
    </source>
</evidence>
<dbReference type="GO" id="GO:0005524">
    <property type="term" value="F:ATP binding"/>
    <property type="evidence" value="ECO:0007669"/>
    <property type="project" value="UniProtKB-KW"/>
</dbReference>
<evidence type="ECO:0000256" key="8">
    <source>
        <dbReference type="ARBA" id="ARBA00022840"/>
    </source>
</evidence>
<dbReference type="InterPro" id="IPR003660">
    <property type="entry name" value="HAMP_dom"/>
</dbReference>
<keyword evidence="5" id="KW-0808">Transferase</keyword>
<dbReference type="SMART" id="SM00387">
    <property type="entry name" value="HATPase_c"/>
    <property type="match status" value="1"/>
</dbReference>
<reference evidence="17" key="1">
    <citation type="submission" date="2017-08" db="EMBL/GenBank/DDBJ databases">
        <title>A dynamic microbial community with high functional redundancy inhabits the cold, oxic subseafloor aquifer.</title>
        <authorList>
            <person name="Tully B.J."/>
            <person name="Wheat C.G."/>
            <person name="Glazer B.T."/>
            <person name="Huber J.A."/>
        </authorList>
    </citation>
    <scope>NUCLEOTIDE SEQUENCE [LARGE SCALE GENOMIC DNA]</scope>
</reference>
<dbReference type="PANTHER" id="PTHR43065:SF10">
    <property type="entry name" value="PEROXIDE STRESS-ACTIVATED HISTIDINE KINASE MAK3"/>
    <property type="match status" value="1"/>
</dbReference>
<evidence type="ECO:0000256" key="12">
    <source>
        <dbReference type="SAM" id="Phobius"/>
    </source>
</evidence>
<dbReference type="PRINTS" id="PR00344">
    <property type="entry name" value="BCTRLSENSOR"/>
</dbReference>
<keyword evidence="12" id="KW-0812">Transmembrane</keyword>
<evidence type="ECO:0000259" key="13">
    <source>
        <dbReference type="PROSITE" id="PS50109"/>
    </source>
</evidence>
<dbReference type="EMBL" id="NVQR01000141">
    <property type="protein sequence ID" value="PCH58996.1"/>
    <property type="molecule type" value="Genomic_DNA"/>
</dbReference>
<evidence type="ECO:0000259" key="14">
    <source>
        <dbReference type="PROSITE" id="PS50110"/>
    </source>
</evidence>
<dbReference type="PROSITE" id="PS50885">
    <property type="entry name" value="HAMP"/>
    <property type="match status" value="1"/>
</dbReference>
<dbReference type="CDD" id="cd00082">
    <property type="entry name" value="HisKA"/>
    <property type="match status" value="1"/>
</dbReference>
<dbReference type="SMART" id="SM00448">
    <property type="entry name" value="REC"/>
    <property type="match status" value="1"/>
</dbReference>
<feature type="modified residue" description="4-aspartylphosphate" evidence="10">
    <location>
        <position position="634"/>
    </location>
</feature>
<dbReference type="Gene3D" id="3.40.50.2300">
    <property type="match status" value="1"/>
</dbReference>
<dbReference type="InterPro" id="IPR003661">
    <property type="entry name" value="HisK_dim/P_dom"/>
</dbReference>
<dbReference type="InterPro" id="IPR005467">
    <property type="entry name" value="His_kinase_dom"/>
</dbReference>
<dbReference type="GO" id="GO:0016020">
    <property type="term" value="C:membrane"/>
    <property type="evidence" value="ECO:0007669"/>
    <property type="project" value="UniProtKB-SubCell"/>
</dbReference>
<keyword evidence="6" id="KW-0547">Nucleotide-binding</keyword>
<dbReference type="InterPro" id="IPR003594">
    <property type="entry name" value="HATPase_dom"/>
</dbReference>
<dbReference type="SUPFAM" id="SSF47384">
    <property type="entry name" value="Homodimeric domain of signal transducing histidine kinase"/>
    <property type="match status" value="1"/>
</dbReference>
<comment type="catalytic activity">
    <reaction evidence="1">
        <text>ATP + protein L-histidine = ADP + protein N-phospho-L-histidine.</text>
        <dbReference type="EC" id="2.7.13.3"/>
    </reaction>
</comment>
<evidence type="ECO:0000313" key="17">
    <source>
        <dbReference type="Proteomes" id="UP000218172"/>
    </source>
</evidence>
<feature type="domain" description="HAMP" evidence="15">
    <location>
        <begin position="286"/>
        <end position="337"/>
    </location>
</feature>
<evidence type="ECO:0000256" key="7">
    <source>
        <dbReference type="ARBA" id="ARBA00022777"/>
    </source>
</evidence>
<keyword evidence="9" id="KW-0902">Two-component regulatory system</keyword>
<organism evidence="16 17">
    <name type="scientific">SAR86 cluster bacterium</name>
    <dbReference type="NCBI Taxonomy" id="2030880"/>
    <lineage>
        <taxon>Bacteria</taxon>
        <taxon>Pseudomonadati</taxon>
        <taxon>Pseudomonadota</taxon>
        <taxon>Gammaproteobacteria</taxon>
        <taxon>SAR86 cluster</taxon>
    </lineage>
</organism>
<dbReference type="SUPFAM" id="SSF52172">
    <property type="entry name" value="CheY-like"/>
    <property type="match status" value="1"/>
</dbReference>
<dbReference type="Gene3D" id="1.10.287.130">
    <property type="match status" value="1"/>
</dbReference>
<dbReference type="SMART" id="SM00388">
    <property type="entry name" value="HisKA"/>
    <property type="match status" value="1"/>
</dbReference>
<keyword evidence="8" id="KW-0067">ATP-binding</keyword>
<comment type="subcellular location">
    <subcellularLocation>
        <location evidence="2">Membrane</location>
    </subcellularLocation>
</comment>
<dbReference type="InterPro" id="IPR011006">
    <property type="entry name" value="CheY-like_superfamily"/>
</dbReference>
<keyword evidence="12" id="KW-1133">Transmembrane helix</keyword>
<dbReference type="Gene3D" id="3.30.565.10">
    <property type="entry name" value="Histidine kinase-like ATPase, C-terminal domain"/>
    <property type="match status" value="1"/>
</dbReference>
<keyword evidence="11" id="KW-0175">Coiled coil</keyword>
<keyword evidence="7" id="KW-0418">Kinase</keyword>
<dbReference type="AlphaFoldDB" id="A0A2A4MHB1"/>
<dbReference type="PROSITE" id="PS50109">
    <property type="entry name" value="HIS_KIN"/>
    <property type="match status" value="1"/>
</dbReference>
<proteinExistence type="predicted"/>
<dbReference type="CDD" id="cd00156">
    <property type="entry name" value="REC"/>
    <property type="match status" value="1"/>
</dbReference>
<dbReference type="SUPFAM" id="SSF55874">
    <property type="entry name" value="ATPase domain of HSP90 chaperone/DNA topoisomerase II/histidine kinase"/>
    <property type="match status" value="1"/>
</dbReference>
<sequence length="702" mass="77507">MSLRWRLLGIIIAFTIVFVIVISGITRQIVMSGVIQLQEDQALLQLRQARSALEVEIMSLDMDTYDWATWDDTFAFMQDRNNAYLESNLPDNTFRAEDLKINTIAYISVEGELVFAKAYDYAADSPKAVSDDLLALLTLGGSLLSGVDELGKQGLYWLNDSLVIMSIRQILDSNEQGPSRGFLLMLRELNTNEMETLALRVGIPLVLKKSEYSREFEGQLYPDNELDFILVESSIDDILGAPSVVIAMQVPNTIFQKGLETLQTYIWITGLSGLFVVIVAAFLVEFVVVRRISTLKRNIEGVATGDIESVILAGNDELSSMSHQIDGMIQQLKNAEKDRIQTERLRVSGELAAGVSHNLNNMLNGIVGPSEMLGRSITEGPDLELLDIIKRSATNSVRLVAQLNHIVRPNKKQVNELVDINETVYEAARIAGPRWRDESIAKGIKISFHEDLAEVATIYGDKGALLDVLINLFFNAVDAMPEGGTISVRTFNEDKQVCLVVSDSGQGMTEKVQQMAFEPFFTTKVDVGTGLGLSTVRATVESWGGKVELNSTSGKGTEVKLSIPAMNTTITVKPLIKNAPLELKCRRILIVDDDNDVRRTLALMLKEHDVTLAANGSDALVLLSEEQFDVALIDLGMLDVPGNVVAKHAKDKQLKIVTILVTGWQLAEGDERLEIFDGFILKPIHRAEVIVRTMEQAIAEQG</sequence>
<dbReference type="InterPro" id="IPR004358">
    <property type="entry name" value="Sig_transdc_His_kin-like_C"/>
</dbReference>
<dbReference type="PANTHER" id="PTHR43065">
    <property type="entry name" value="SENSOR HISTIDINE KINASE"/>
    <property type="match status" value="1"/>
</dbReference>
<comment type="caution">
    <text evidence="16">The sequence shown here is derived from an EMBL/GenBank/DDBJ whole genome shotgun (WGS) entry which is preliminary data.</text>
</comment>
<protein>
    <recommendedName>
        <fullName evidence="3">histidine kinase</fullName>
        <ecNumber evidence="3">2.7.13.3</ecNumber>
    </recommendedName>
</protein>
<keyword evidence="4 10" id="KW-0597">Phosphoprotein</keyword>
<dbReference type="Proteomes" id="UP000218172">
    <property type="component" value="Unassembled WGS sequence"/>
</dbReference>
<evidence type="ECO:0000256" key="4">
    <source>
        <dbReference type="ARBA" id="ARBA00022553"/>
    </source>
</evidence>
<name>A0A2A4MHB1_9GAMM</name>
<feature type="domain" description="Histidine kinase" evidence="13">
    <location>
        <begin position="354"/>
        <end position="567"/>
    </location>
</feature>
<dbReference type="InterPro" id="IPR001789">
    <property type="entry name" value="Sig_transdc_resp-reg_receiver"/>
</dbReference>
<dbReference type="Pfam" id="PF02518">
    <property type="entry name" value="HATPase_c"/>
    <property type="match status" value="1"/>
</dbReference>
<dbReference type="InterPro" id="IPR007892">
    <property type="entry name" value="CHASE4"/>
</dbReference>
<dbReference type="InterPro" id="IPR036890">
    <property type="entry name" value="HATPase_C_sf"/>
</dbReference>
<dbReference type="GO" id="GO:0000155">
    <property type="term" value="F:phosphorelay sensor kinase activity"/>
    <property type="evidence" value="ECO:0007669"/>
    <property type="project" value="InterPro"/>
</dbReference>
<dbReference type="Gene3D" id="6.10.340.10">
    <property type="match status" value="1"/>
</dbReference>
<dbReference type="Pfam" id="PF05228">
    <property type="entry name" value="CHASE4"/>
    <property type="match status" value="1"/>
</dbReference>
<evidence type="ECO:0000256" key="2">
    <source>
        <dbReference type="ARBA" id="ARBA00004370"/>
    </source>
</evidence>
<dbReference type="EC" id="2.7.13.3" evidence="3"/>
<feature type="transmembrane region" description="Helical" evidence="12">
    <location>
        <begin position="265"/>
        <end position="289"/>
    </location>
</feature>
<evidence type="ECO:0000256" key="9">
    <source>
        <dbReference type="ARBA" id="ARBA00023012"/>
    </source>
</evidence>
<keyword evidence="12" id="KW-0472">Membrane</keyword>
<evidence type="ECO:0000256" key="11">
    <source>
        <dbReference type="SAM" id="Coils"/>
    </source>
</evidence>
<dbReference type="Pfam" id="PF00072">
    <property type="entry name" value="Response_reg"/>
    <property type="match status" value="1"/>
</dbReference>
<gene>
    <name evidence="16" type="ORF">COC19_07890</name>
</gene>
<evidence type="ECO:0000256" key="10">
    <source>
        <dbReference type="PROSITE-ProRule" id="PRU00169"/>
    </source>
</evidence>
<dbReference type="InterPro" id="IPR036097">
    <property type="entry name" value="HisK_dim/P_sf"/>
</dbReference>
<evidence type="ECO:0000256" key="6">
    <source>
        <dbReference type="ARBA" id="ARBA00022741"/>
    </source>
</evidence>
<feature type="coiled-coil region" evidence="11">
    <location>
        <begin position="318"/>
        <end position="345"/>
    </location>
</feature>
<dbReference type="PROSITE" id="PS50110">
    <property type="entry name" value="RESPONSE_REGULATORY"/>
    <property type="match status" value="1"/>
</dbReference>
<evidence type="ECO:0000259" key="15">
    <source>
        <dbReference type="PROSITE" id="PS50885"/>
    </source>
</evidence>
<evidence type="ECO:0000256" key="3">
    <source>
        <dbReference type="ARBA" id="ARBA00012438"/>
    </source>
</evidence>
<accession>A0A2A4MHB1</accession>
<feature type="transmembrane region" description="Helical" evidence="12">
    <location>
        <begin position="7"/>
        <end position="26"/>
    </location>
</feature>